<comment type="similarity">
    <text evidence="1 4">Belongs to the bacterial ribosomal protein bL17 family.</text>
</comment>
<evidence type="ECO:0000313" key="6">
    <source>
        <dbReference type="Proteomes" id="UP000290900"/>
    </source>
</evidence>
<dbReference type="PANTHER" id="PTHR14413:SF16">
    <property type="entry name" value="LARGE RIBOSOMAL SUBUNIT PROTEIN BL17M"/>
    <property type="match status" value="1"/>
</dbReference>
<accession>A0A448YFR3</accession>
<evidence type="ECO:0000313" key="5">
    <source>
        <dbReference type="EMBL" id="VEU19717.1"/>
    </source>
</evidence>
<gene>
    <name evidence="5" type="ORF">BRENAR_LOCUS453</name>
</gene>
<dbReference type="STRING" id="13370.A0A448YFR3"/>
<dbReference type="GO" id="GO:0005762">
    <property type="term" value="C:mitochondrial large ribosomal subunit"/>
    <property type="evidence" value="ECO:0007669"/>
    <property type="project" value="TreeGrafter"/>
</dbReference>
<organism evidence="5 6">
    <name type="scientific">Brettanomyces naardenensis</name>
    <name type="common">Yeast</name>
    <dbReference type="NCBI Taxonomy" id="13370"/>
    <lineage>
        <taxon>Eukaryota</taxon>
        <taxon>Fungi</taxon>
        <taxon>Dikarya</taxon>
        <taxon>Ascomycota</taxon>
        <taxon>Saccharomycotina</taxon>
        <taxon>Pichiomycetes</taxon>
        <taxon>Pichiales</taxon>
        <taxon>Pichiaceae</taxon>
        <taxon>Brettanomyces</taxon>
    </lineage>
</organism>
<reference evidence="5 6" key="1">
    <citation type="submission" date="2018-12" db="EMBL/GenBank/DDBJ databases">
        <authorList>
            <person name="Tiukova I."/>
            <person name="Dainat J."/>
        </authorList>
    </citation>
    <scope>NUCLEOTIDE SEQUENCE [LARGE SCALE GENOMIC DNA]</scope>
</reference>
<dbReference type="PANTHER" id="PTHR14413">
    <property type="entry name" value="RIBOSOMAL PROTEIN L17"/>
    <property type="match status" value="1"/>
</dbReference>
<dbReference type="AlphaFoldDB" id="A0A448YFR3"/>
<dbReference type="Pfam" id="PF01196">
    <property type="entry name" value="Ribosomal_L17"/>
    <property type="match status" value="1"/>
</dbReference>
<evidence type="ECO:0000256" key="2">
    <source>
        <dbReference type="ARBA" id="ARBA00022980"/>
    </source>
</evidence>
<sequence>MPLGRTAKHLGHTMRNLVSSLIEHESVTTTLPKAKMAQGMIDNMIVKTKKSTLPANALKSKLYGELYNQEKTVPKLMNELTERYKDRNGGFTRILKLEPRIGDNAPQAILELVDNGEREMKFWYIAKTVARLELQGQPLDDLTEKNVRDLLLYRKDGDEEFRRTVELCKKEFFDDSEEELKNLPRMKSNTNGFHRTFRNYKVVPREEKPKE</sequence>
<dbReference type="Proteomes" id="UP000290900">
    <property type="component" value="Unassembled WGS sequence"/>
</dbReference>
<keyword evidence="6" id="KW-1185">Reference proteome</keyword>
<evidence type="ECO:0000256" key="4">
    <source>
        <dbReference type="RuleBase" id="RU000660"/>
    </source>
</evidence>
<name>A0A448YFR3_BRENA</name>
<dbReference type="NCBIfam" id="TIGR00059">
    <property type="entry name" value="L17"/>
    <property type="match status" value="1"/>
</dbReference>
<protein>
    <submittedName>
        <fullName evidence="5">DEKNAAC100162</fullName>
    </submittedName>
</protein>
<dbReference type="InParanoid" id="A0A448YFR3"/>
<evidence type="ECO:0000256" key="1">
    <source>
        <dbReference type="ARBA" id="ARBA00008777"/>
    </source>
</evidence>
<dbReference type="FunCoup" id="A0A448YFR3">
    <property type="interactions" value="654"/>
</dbReference>
<evidence type="ECO:0000256" key="3">
    <source>
        <dbReference type="ARBA" id="ARBA00023274"/>
    </source>
</evidence>
<dbReference type="OrthoDB" id="275000at2759"/>
<dbReference type="EMBL" id="CAACVR010000001">
    <property type="protein sequence ID" value="VEU19717.1"/>
    <property type="molecule type" value="Genomic_DNA"/>
</dbReference>
<dbReference type="GO" id="GO:0006412">
    <property type="term" value="P:translation"/>
    <property type="evidence" value="ECO:0007669"/>
    <property type="project" value="InterPro"/>
</dbReference>
<dbReference type="GO" id="GO:0003735">
    <property type="term" value="F:structural constituent of ribosome"/>
    <property type="evidence" value="ECO:0007669"/>
    <property type="project" value="InterPro"/>
</dbReference>
<keyword evidence="3 4" id="KW-0687">Ribonucleoprotein</keyword>
<dbReference type="InterPro" id="IPR036373">
    <property type="entry name" value="Ribosomal_bL17_sf"/>
</dbReference>
<dbReference type="InterPro" id="IPR000456">
    <property type="entry name" value="Ribosomal_bL17"/>
</dbReference>
<keyword evidence="2 4" id="KW-0689">Ribosomal protein</keyword>
<dbReference type="Gene3D" id="3.90.1030.10">
    <property type="entry name" value="Ribosomal protein L17"/>
    <property type="match status" value="1"/>
</dbReference>
<proteinExistence type="inferred from homology"/>
<dbReference type="SUPFAM" id="SSF64263">
    <property type="entry name" value="Prokaryotic ribosomal protein L17"/>
    <property type="match status" value="1"/>
</dbReference>